<sequence>MAIFLRRMFGIGKLPREMREQFEGEGIVYLAEYVPVTRRFTGKVPGHRASGSFASYVGSLVFTSQRAVATLSSVPKIAGRTMDVRWNDPQQGAAKAEISRSGVSLEVDIATVDPQFSGRLSLTYKVDIPEDVLTRLPARQLAFDVPPEYVYRAVGVPHNP</sequence>
<accession>A0A1Y5PQW6</accession>
<dbReference type="AlphaFoldDB" id="A0A1Y5PQW6"/>
<proteinExistence type="predicted"/>
<protein>
    <submittedName>
        <fullName evidence="1">Uncharacterized protein</fullName>
    </submittedName>
</protein>
<organism evidence="1">
    <name type="scientific">uncultured Mycobacterium sp</name>
    <dbReference type="NCBI Taxonomy" id="171292"/>
    <lineage>
        <taxon>Bacteria</taxon>
        <taxon>Bacillati</taxon>
        <taxon>Actinomycetota</taxon>
        <taxon>Actinomycetes</taxon>
        <taxon>Mycobacteriales</taxon>
        <taxon>Mycobacteriaceae</taxon>
        <taxon>Mycobacterium</taxon>
        <taxon>environmental samples</taxon>
    </lineage>
</organism>
<gene>
    <name evidence="1" type="ORF">MHPYR_90079</name>
</gene>
<reference evidence="1" key="1">
    <citation type="submission" date="2016-03" db="EMBL/GenBank/DDBJ databases">
        <authorList>
            <person name="Ploux O."/>
        </authorList>
    </citation>
    <scope>NUCLEOTIDE SEQUENCE</scope>
    <source>
        <strain evidence="1">UC10</strain>
    </source>
</reference>
<evidence type="ECO:0000313" key="1">
    <source>
        <dbReference type="EMBL" id="SBS79729.1"/>
    </source>
</evidence>
<dbReference type="EMBL" id="FLQS01000089">
    <property type="protein sequence ID" value="SBS79729.1"/>
    <property type="molecule type" value="Genomic_DNA"/>
</dbReference>
<name>A0A1Y5PQW6_9MYCO</name>